<sequence length="223" mass="25432">MVGSALETTMEYPSRDEQVTRKYREHFDDRSGRNSIRNRNLSLRKAGNHHLEWEDYAAAKDMSYLLKIRKAVLGLLEEARGHKRVKSSLEAEVDILLPNKGGNHPVVELLKREEQILKTLFITLDACLFDEGSLGSGSQSSAWVYTESLDLGEDFGEGQMAYVWNFWRARHPGNTCSACFGNQVLMALDLYETLKGRNYMCKMCRCVAFAVNWPKGLEFARIN</sequence>
<dbReference type="Gene3D" id="3.30.2320.20">
    <property type="entry name" value="Class I aminoacyl-tRNA synthetases (RS)"/>
    <property type="match status" value="1"/>
</dbReference>
<protein>
    <submittedName>
        <fullName evidence="1">Uncharacterized protein</fullName>
    </submittedName>
</protein>
<evidence type="ECO:0000313" key="2">
    <source>
        <dbReference type="Proteomes" id="UP001150238"/>
    </source>
</evidence>
<evidence type="ECO:0000313" key="1">
    <source>
        <dbReference type="EMBL" id="KAJ4491409.1"/>
    </source>
</evidence>
<proteinExistence type="predicted"/>
<comment type="caution">
    <text evidence="1">The sequence shown here is derived from an EMBL/GenBank/DDBJ whole genome shotgun (WGS) entry which is preliminary data.</text>
</comment>
<dbReference type="EMBL" id="JANVFS010000006">
    <property type="protein sequence ID" value="KAJ4491409.1"/>
    <property type="molecule type" value="Genomic_DNA"/>
</dbReference>
<dbReference type="Proteomes" id="UP001150238">
    <property type="component" value="Unassembled WGS sequence"/>
</dbReference>
<dbReference type="AlphaFoldDB" id="A0A9W9AXR6"/>
<gene>
    <name evidence="1" type="ORF">C8J55DRAFT_591101</name>
</gene>
<reference evidence="1" key="2">
    <citation type="journal article" date="2023" name="Proc. Natl. Acad. Sci. U.S.A.">
        <title>A global phylogenomic analysis of the shiitake genus Lentinula.</title>
        <authorList>
            <person name="Sierra-Patev S."/>
            <person name="Min B."/>
            <person name="Naranjo-Ortiz M."/>
            <person name="Looney B."/>
            <person name="Konkel Z."/>
            <person name="Slot J.C."/>
            <person name="Sakamoto Y."/>
            <person name="Steenwyk J.L."/>
            <person name="Rokas A."/>
            <person name="Carro J."/>
            <person name="Camarero S."/>
            <person name="Ferreira P."/>
            <person name="Molpeceres G."/>
            <person name="Ruiz-Duenas F.J."/>
            <person name="Serrano A."/>
            <person name="Henrissat B."/>
            <person name="Drula E."/>
            <person name="Hughes K.W."/>
            <person name="Mata J.L."/>
            <person name="Ishikawa N.K."/>
            <person name="Vargas-Isla R."/>
            <person name="Ushijima S."/>
            <person name="Smith C.A."/>
            <person name="Donoghue J."/>
            <person name="Ahrendt S."/>
            <person name="Andreopoulos W."/>
            <person name="He G."/>
            <person name="LaButti K."/>
            <person name="Lipzen A."/>
            <person name="Ng V."/>
            <person name="Riley R."/>
            <person name="Sandor L."/>
            <person name="Barry K."/>
            <person name="Martinez A.T."/>
            <person name="Xiao Y."/>
            <person name="Gibbons J.G."/>
            <person name="Terashima K."/>
            <person name="Grigoriev I.V."/>
            <person name="Hibbett D."/>
        </authorList>
    </citation>
    <scope>NUCLEOTIDE SEQUENCE</scope>
    <source>
        <strain evidence="1">Sp2 HRB7682 ss15</strain>
    </source>
</reference>
<organism evidence="1 2">
    <name type="scientific">Lentinula lateritia</name>
    <dbReference type="NCBI Taxonomy" id="40482"/>
    <lineage>
        <taxon>Eukaryota</taxon>
        <taxon>Fungi</taxon>
        <taxon>Dikarya</taxon>
        <taxon>Basidiomycota</taxon>
        <taxon>Agaricomycotina</taxon>
        <taxon>Agaricomycetes</taxon>
        <taxon>Agaricomycetidae</taxon>
        <taxon>Agaricales</taxon>
        <taxon>Marasmiineae</taxon>
        <taxon>Omphalotaceae</taxon>
        <taxon>Lentinula</taxon>
    </lineage>
</organism>
<accession>A0A9W9AXR6</accession>
<name>A0A9W9AXR6_9AGAR</name>
<reference evidence="1" key="1">
    <citation type="submission" date="2022-08" db="EMBL/GenBank/DDBJ databases">
        <authorList>
            <consortium name="DOE Joint Genome Institute"/>
            <person name="Min B."/>
            <person name="Riley R."/>
            <person name="Sierra-Patev S."/>
            <person name="Naranjo-Ortiz M."/>
            <person name="Looney B."/>
            <person name="Konkel Z."/>
            <person name="Slot J.C."/>
            <person name="Sakamoto Y."/>
            <person name="Steenwyk J.L."/>
            <person name="Rokas A."/>
            <person name="Carro J."/>
            <person name="Camarero S."/>
            <person name="Ferreira P."/>
            <person name="Molpeceres G."/>
            <person name="Ruiz-Duenas F.J."/>
            <person name="Serrano A."/>
            <person name="Henrissat B."/>
            <person name="Drula E."/>
            <person name="Hughes K.W."/>
            <person name="Mata J.L."/>
            <person name="Ishikawa N.K."/>
            <person name="Vargas-Isla R."/>
            <person name="Ushijima S."/>
            <person name="Smith C.A."/>
            <person name="Ahrendt S."/>
            <person name="Andreopoulos W."/>
            <person name="He G."/>
            <person name="Labutti K."/>
            <person name="Lipzen A."/>
            <person name="Ng V."/>
            <person name="Sandor L."/>
            <person name="Barry K."/>
            <person name="Martinez A.T."/>
            <person name="Xiao Y."/>
            <person name="Gibbons J.G."/>
            <person name="Terashima K."/>
            <person name="Hibbett D.S."/>
            <person name="Grigoriev I.V."/>
        </authorList>
    </citation>
    <scope>NUCLEOTIDE SEQUENCE</scope>
    <source>
        <strain evidence="1">Sp2 HRB7682 ss15</strain>
    </source>
</reference>